<sequence length="347" mass="40260">MKNSMLFLFLICSCILATAQNTRDSLKTKVDNSGFKEYYPIHVKPSISYLSNISDYEDILFDAKPTVYYSFYNNMRHIMQNSIDKLSYAIYALFQPHIRMYTENSLPVKTPSYRILLGLQGLVKTDNNNFFAWAIESGHYSNGQSGCSFSSEFADESPECHLVHNTINDQSNLSALLNRNNGNFSTNLTKLSFNFRLNNLNNENKPYKVHSFSASWELYHKNMFGFFDKGGYTDFDISIYGRNRFGFGYEFIHTYNQGFRYSLGAKTEIIQGAHPFVAPFRGELNLTCYPFNFNKDVGLFVAYITGHDNYNYRFVDSGNQLNIGITWDWFTPFEVKRAERIRNDYQL</sequence>
<feature type="chain" id="PRO_5045408997" description="DUF4421 domain-containing protein" evidence="1">
    <location>
        <begin position="20"/>
        <end position="347"/>
    </location>
</feature>
<protein>
    <recommendedName>
        <fullName evidence="4">DUF4421 domain-containing protein</fullName>
    </recommendedName>
</protein>
<evidence type="ECO:0000313" key="2">
    <source>
        <dbReference type="EMBL" id="MDO5976146.1"/>
    </source>
</evidence>
<evidence type="ECO:0000313" key="3">
    <source>
        <dbReference type="Proteomes" id="UP001176806"/>
    </source>
</evidence>
<evidence type="ECO:0008006" key="4">
    <source>
        <dbReference type="Google" id="ProtNLM"/>
    </source>
</evidence>
<dbReference type="RefSeq" id="WP_303303409.1">
    <property type="nucleotide sequence ID" value="NZ_BAABDA010000004.1"/>
</dbReference>
<feature type="signal peptide" evidence="1">
    <location>
        <begin position="1"/>
        <end position="19"/>
    </location>
</feature>
<organism evidence="2 3">
    <name type="scientific">Flavivirga jejuensis</name>
    <dbReference type="NCBI Taxonomy" id="870487"/>
    <lineage>
        <taxon>Bacteria</taxon>
        <taxon>Pseudomonadati</taxon>
        <taxon>Bacteroidota</taxon>
        <taxon>Flavobacteriia</taxon>
        <taxon>Flavobacteriales</taxon>
        <taxon>Flavobacteriaceae</taxon>
        <taxon>Flavivirga</taxon>
    </lineage>
</organism>
<keyword evidence="1" id="KW-0732">Signal</keyword>
<comment type="caution">
    <text evidence="2">The sequence shown here is derived from an EMBL/GenBank/DDBJ whole genome shotgun (WGS) entry which is preliminary data.</text>
</comment>
<name>A0ABT8WSL2_9FLAO</name>
<gene>
    <name evidence="2" type="ORF">Q4Q40_18250</name>
</gene>
<dbReference type="Proteomes" id="UP001176806">
    <property type="component" value="Unassembled WGS sequence"/>
</dbReference>
<proteinExistence type="predicted"/>
<reference evidence="2" key="1">
    <citation type="submission" date="2023-07" db="EMBL/GenBank/DDBJ databases">
        <title>Two novel species in the genus Flavivirga.</title>
        <authorList>
            <person name="Kwon K."/>
        </authorList>
    </citation>
    <scope>NUCLEOTIDE SEQUENCE</scope>
    <source>
        <strain evidence="2">KACC 14158</strain>
    </source>
</reference>
<evidence type="ECO:0000256" key="1">
    <source>
        <dbReference type="SAM" id="SignalP"/>
    </source>
</evidence>
<accession>A0ABT8WSL2</accession>
<keyword evidence="3" id="KW-1185">Reference proteome</keyword>
<dbReference type="EMBL" id="JAUOEL010000007">
    <property type="protein sequence ID" value="MDO5976146.1"/>
    <property type="molecule type" value="Genomic_DNA"/>
</dbReference>